<gene>
    <name evidence="1" type="ordered locus">Os10g0336450</name>
    <name evidence="1" type="ORF">OSNPB_100336450</name>
</gene>
<accession>A0A0P0XTV4</accession>
<organism evidence="1 2">
    <name type="scientific">Oryza sativa subsp. japonica</name>
    <name type="common">Rice</name>
    <dbReference type="NCBI Taxonomy" id="39947"/>
    <lineage>
        <taxon>Eukaryota</taxon>
        <taxon>Viridiplantae</taxon>
        <taxon>Streptophyta</taxon>
        <taxon>Embryophyta</taxon>
        <taxon>Tracheophyta</taxon>
        <taxon>Spermatophyta</taxon>
        <taxon>Magnoliopsida</taxon>
        <taxon>Liliopsida</taxon>
        <taxon>Poales</taxon>
        <taxon>Poaceae</taxon>
        <taxon>BOP clade</taxon>
        <taxon>Oryzoideae</taxon>
        <taxon>Oryzeae</taxon>
        <taxon>Oryzinae</taxon>
        <taxon>Oryza</taxon>
        <taxon>Oryza sativa</taxon>
    </lineage>
</organism>
<protein>
    <submittedName>
        <fullName evidence="1">Os10g0336450 protein</fullName>
    </submittedName>
</protein>
<keyword evidence="2" id="KW-1185">Reference proteome</keyword>
<dbReference type="AlphaFoldDB" id="A0A0P0XTV4"/>
<evidence type="ECO:0000313" key="2">
    <source>
        <dbReference type="Proteomes" id="UP000059680"/>
    </source>
</evidence>
<dbReference type="PaxDb" id="39947-A0A0P0XTV4"/>
<reference evidence="1 2" key="3">
    <citation type="journal article" date="2013" name="Rice">
        <title>Improvement of the Oryza sativa Nipponbare reference genome using next generation sequence and optical map data.</title>
        <authorList>
            <person name="Kawahara Y."/>
            <person name="de la Bastide M."/>
            <person name="Hamilton J.P."/>
            <person name="Kanamori H."/>
            <person name="McCombie W.R."/>
            <person name="Ouyang S."/>
            <person name="Schwartz D.C."/>
            <person name="Tanaka T."/>
            <person name="Wu J."/>
            <person name="Zhou S."/>
            <person name="Childs K.L."/>
            <person name="Davidson R.M."/>
            <person name="Lin H."/>
            <person name="Quesada-Ocampo L."/>
            <person name="Vaillancourt B."/>
            <person name="Sakai H."/>
            <person name="Lee S.S."/>
            <person name="Kim J."/>
            <person name="Numa H."/>
            <person name="Itoh T."/>
            <person name="Buell C.R."/>
            <person name="Matsumoto T."/>
        </authorList>
    </citation>
    <scope>NUCLEOTIDE SEQUENCE [LARGE SCALE GENOMIC DNA]</scope>
    <source>
        <strain evidence="2">cv. Nipponbare</strain>
    </source>
</reference>
<evidence type="ECO:0000313" key="1">
    <source>
        <dbReference type="EMBL" id="BAT10384.1"/>
    </source>
</evidence>
<proteinExistence type="predicted"/>
<reference evidence="1 2" key="2">
    <citation type="journal article" date="2013" name="Plant Cell Physiol.">
        <title>Rice Annotation Project Database (RAP-DB): an integrative and interactive database for rice genomics.</title>
        <authorList>
            <person name="Sakai H."/>
            <person name="Lee S.S."/>
            <person name="Tanaka T."/>
            <person name="Numa H."/>
            <person name="Kim J."/>
            <person name="Kawahara Y."/>
            <person name="Wakimoto H."/>
            <person name="Yang C.C."/>
            <person name="Iwamoto M."/>
            <person name="Abe T."/>
            <person name="Yamada Y."/>
            <person name="Muto A."/>
            <person name="Inokuchi H."/>
            <person name="Ikemura T."/>
            <person name="Matsumoto T."/>
            <person name="Sasaki T."/>
            <person name="Itoh T."/>
        </authorList>
    </citation>
    <scope>NUCLEOTIDE SEQUENCE [LARGE SCALE GENOMIC DNA]</scope>
    <source>
        <strain evidence="2">cv. Nipponbare</strain>
    </source>
</reference>
<dbReference type="Proteomes" id="UP000059680">
    <property type="component" value="Chromosome 10"/>
</dbReference>
<reference evidence="2" key="1">
    <citation type="journal article" date="2005" name="Nature">
        <title>The map-based sequence of the rice genome.</title>
        <authorList>
            <consortium name="International rice genome sequencing project (IRGSP)"/>
            <person name="Matsumoto T."/>
            <person name="Wu J."/>
            <person name="Kanamori H."/>
            <person name="Katayose Y."/>
            <person name="Fujisawa M."/>
            <person name="Namiki N."/>
            <person name="Mizuno H."/>
            <person name="Yamamoto K."/>
            <person name="Antonio B.A."/>
            <person name="Baba T."/>
            <person name="Sakata K."/>
            <person name="Nagamura Y."/>
            <person name="Aoki H."/>
            <person name="Arikawa K."/>
            <person name="Arita K."/>
            <person name="Bito T."/>
            <person name="Chiden Y."/>
            <person name="Fujitsuka N."/>
            <person name="Fukunaka R."/>
            <person name="Hamada M."/>
            <person name="Harada C."/>
            <person name="Hayashi A."/>
            <person name="Hijishita S."/>
            <person name="Honda M."/>
            <person name="Hosokawa S."/>
            <person name="Ichikawa Y."/>
            <person name="Idonuma A."/>
            <person name="Iijima M."/>
            <person name="Ikeda M."/>
            <person name="Ikeno M."/>
            <person name="Ito K."/>
            <person name="Ito S."/>
            <person name="Ito T."/>
            <person name="Ito Y."/>
            <person name="Ito Y."/>
            <person name="Iwabuchi A."/>
            <person name="Kamiya K."/>
            <person name="Karasawa W."/>
            <person name="Kurita K."/>
            <person name="Katagiri S."/>
            <person name="Kikuta A."/>
            <person name="Kobayashi H."/>
            <person name="Kobayashi N."/>
            <person name="Machita K."/>
            <person name="Maehara T."/>
            <person name="Masukawa M."/>
            <person name="Mizubayashi T."/>
            <person name="Mukai Y."/>
            <person name="Nagasaki H."/>
            <person name="Nagata Y."/>
            <person name="Naito S."/>
            <person name="Nakashima M."/>
            <person name="Nakama Y."/>
            <person name="Nakamichi Y."/>
            <person name="Nakamura M."/>
            <person name="Meguro A."/>
            <person name="Negishi M."/>
            <person name="Ohta I."/>
            <person name="Ohta T."/>
            <person name="Okamoto M."/>
            <person name="Ono N."/>
            <person name="Saji S."/>
            <person name="Sakaguchi M."/>
            <person name="Sakai K."/>
            <person name="Shibata M."/>
            <person name="Shimokawa T."/>
            <person name="Song J."/>
            <person name="Takazaki Y."/>
            <person name="Terasawa K."/>
            <person name="Tsugane M."/>
            <person name="Tsuji K."/>
            <person name="Ueda S."/>
            <person name="Waki K."/>
            <person name="Yamagata H."/>
            <person name="Yamamoto M."/>
            <person name="Yamamoto S."/>
            <person name="Yamane H."/>
            <person name="Yoshiki S."/>
            <person name="Yoshihara R."/>
            <person name="Yukawa K."/>
            <person name="Zhong H."/>
            <person name="Yano M."/>
            <person name="Yuan Q."/>
            <person name="Ouyang S."/>
            <person name="Liu J."/>
            <person name="Jones K.M."/>
            <person name="Gansberger K."/>
            <person name="Moffat K."/>
            <person name="Hill J."/>
            <person name="Bera J."/>
            <person name="Fadrosh D."/>
            <person name="Jin S."/>
            <person name="Johri S."/>
            <person name="Kim M."/>
            <person name="Overton L."/>
            <person name="Reardon M."/>
            <person name="Tsitrin T."/>
            <person name="Vuong H."/>
            <person name="Weaver B."/>
            <person name="Ciecko A."/>
            <person name="Tallon L."/>
            <person name="Jackson J."/>
            <person name="Pai G."/>
            <person name="Aken S.V."/>
            <person name="Utterback T."/>
            <person name="Reidmuller S."/>
            <person name="Feldblyum T."/>
            <person name="Hsiao J."/>
            <person name="Zismann V."/>
            <person name="Iobst S."/>
            <person name="de Vazeille A.R."/>
            <person name="Buell C.R."/>
            <person name="Ying K."/>
            <person name="Li Y."/>
            <person name="Lu T."/>
            <person name="Huang Y."/>
            <person name="Zhao Q."/>
            <person name="Feng Q."/>
            <person name="Zhang L."/>
            <person name="Zhu J."/>
            <person name="Weng Q."/>
            <person name="Mu J."/>
            <person name="Lu Y."/>
            <person name="Fan D."/>
            <person name="Liu Y."/>
            <person name="Guan J."/>
            <person name="Zhang Y."/>
            <person name="Yu S."/>
            <person name="Liu X."/>
            <person name="Zhang Y."/>
            <person name="Hong G."/>
            <person name="Han B."/>
            <person name="Choisne N."/>
            <person name="Demange N."/>
            <person name="Orjeda G."/>
            <person name="Samain S."/>
            <person name="Cattolico L."/>
            <person name="Pelletier E."/>
            <person name="Couloux A."/>
            <person name="Segurens B."/>
            <person name="Wincker P."/>
            <person name="D'Hont A."/>
            <person name="Scarpelli C."/>
            <person name="Weissenbach J."/>
            <person name="Salanoubat M."/>
            <person name="Quetier F."/>
            <person name="Yu Y."/>
            <person name="Kim H.R."/>
            <person name="Rambo T."/>
            <person name="Currie J."/>
            <person name="Collura K."/>
            <person name="Luo M."/>
            <person name="Yang T."/>
            <person name="Ammiraju J.S.S."/>
            <person name="Engler F."/>
            <person name="Soderlund C."/>
            <person name="Wing R.A."/>
            <person name="Palmer L.E."/>
            <person name="de la Bastide M."/>
            <person name="Spiegel L."/>
            <person name="Nascimento L."/>
            <person name="Zutavern T."/>
            <person name="O'Shaughnessy A."/>
            <person name="Dike S."/>
            <person name="Dedhia N."/>
            <person name="Preston R."/>
            <person name="Balija V."/>
            <person name="McCombie W.R."/>
            <person name="Chow T."/>
            <person name="Chen H."/>
            <person name="Chung M."/>
            <person name="Chen C."/>
            <person name="Shaw J."/>
            <person name="Wu H."/>
            <person name="Hsiao K."/>
            <person name="Chao Y."/>
            <person name="Chu M."/>
            <person name="Cheng C."/>
            <person name="Hour A."/>
            <person name="Lee P."/>
            <person name="Lin S."/>
            <person name="Lin Y."/>
            <person name="Liou J."/>
            <person name="Liu S."/>
            <person name="Hsing Y."/>
            <person name="Raghuvanshi S."/>
            <person name="Mohanty A."/>
            <person name="Bharti A.K."/>
            <person name="Gaur A."/>
            <person name="Gupta V."/>
            <person name="Kumar D."/>
            <person name="Ravi V."/>
            <person name="Vij S."/>
            <person name="Kapur A."/>
            <person name="Khurana P."/>
            <person name="Khurana P."/>
            <person name="Khurana J.P."/>
            <person name="Tyagi A.K."/>
            <person name="Gaikwad K."/>
            <person name="Singh A."/>
            <person name="Dalal V."/>
            <person name="Srivastava S."/>
            <person name="Dixit A."/>
            <person name="Pal A.K."/>
            <person name="Ghazi I.A."/>
            <person name="Yadav M."/>
            <person name="Pandit A."/>
            <person name="Bhargava A."/>
            <person name="Sureshbabu K."/>
            <person name="Batra K."/>
            <person name="Sharma T.R."/>
            <person name="Mohapatra T."/>
            <person name="Singh N.K."/>
            <person name="Messing J."/>
            <person name="Nelson A.B."/>
            <person name="Fuks G."/>
            <person name="Kavchok S."/>
            <person name="Keizer G."/>
            <person name="Linton E."/>
            <person name="Llaca V."/>
            <person name="Song R."/>
            <person name="Tanyolac B."/>
            <person name="Young S."/>
            <person name="Ho-Il K."/>
            <person name="Hahn J.H."/>
            <person name="Sangsakoo G."/>
            <person name="Vanavichit A."/>
            <person name="de Mattos Luiz.A.T."/>
            <person name="Zimmer P.D."/>
            <person name="Malone G."/>
            <person name="Dellagostin O."/>
            <person name="de Oliveira A.C."/>
            <person name="Bevan M."/>
            <person name="Bancroft I."/>
            <person name="Minx P."/>
            <person name="Cordum H."/>
            <person name="Wilson R."/>
            <person name="Cheng Z."/>
            <person name="Jin W."/>
            <person name="Jiang J."/>
            <person name="Leong S.A."/>
            <person name="Iwama H."/>
            <person name="Gojobori T."/>
            <person name="Itoh T."/>
            <person name="Niimura Y."/>
            <person name="Fujii Y."/>
            <person name="Habara T."/>
            <person name="Sakai H."/>
            <person name="Sato Y."/>
            <person name="Wilson G."/>
            <person name="Kumar K."/>
            <person name="McCouch S."/>
            <person name="Juretic N."/>
            <person name="Hoen D."/>
            <person name="Wright S."/>
            <person name="Bruskiewich R."/>
            <person name="Bureau T."/>
            <person name="Miyao A."/>
            <person name="Hirochika H."/>
            <person name="Nishikawa T."/>
            <person name="Kadowaki K."/>
            <person name="Sugiura M."/>
            <person name="Burr B."/>
            <person name="Sasaki T."/>
        </authorList>
    </citation>
    <scope>NUCLEOTIDE SEQUENCE [LARGE SCALE GENOMIC DNA]</scope>
    <source>
        <strain evidence="2">cv. Nipponbare</strain>
    </source>
</reference>
<name>A0A0P0XTV4_ORYSJ</name>
<dbReference type="InParanoid" id="A0A0P0XTV4"/>
<sequence length="89" mass="9622">MVFPGVIIAGHAAKFLVGGSISFGSQTFITYQTGCLARKTSSVIGYIEAMGFPPSTEFRFRYIHFFTTKAGILKPTTSMLPSIRVLAPS</sequence>
<dbReference type="EMBL" id="AP014966">
    <property type="protein sequence ID" value="BAT10384.1"/>
    <property type="molecule type" value="Genomic_DNA"/>
</dbReference>